<dbReference type="Pfam" id="PF03466">
    <property type="entry name" value="LysR_substrate"/>
    <property type="match status" value="1"/>
</dbReference>
<gene>
    <name evidence="6" type="ORF">HNQ97_006738</name>
</gene>
<dbReference type="Pfam" id="PF00126">
    <property type="entry name" value="HTH_1"/>
    <property type="match status" value="1"/>
</dbReference>
<dbReference type="RefSeq" id="WP_182576246.1">
    <property type="nucleotide sequence ID" value="NZ_JACJHY010000084.1"/>
</dbReference>
<comment type="caution">
    <text evidence="6">The sequence shown here is derived from an EMBL/GenBank/DDBJ whole genome shotgun (WGS) entry which is preliminary data.</text>
</comment>
<dbReference type="EMBL" id="JACJHZ010000085">
    <property type="protein sequence ID" value="MBA9024691.1"/>
    <property type="molecule type" value="Genomic_DNA"/>
</dbReference>
<accession>A0ABR6CI16</accession>
<dbReference type="InterPro" id="IPR036390">
    <property type="entry name" value="WH_DNA-bd_sf"/>
</dbReference>
<proteinExistence type="inferred from homology"/>
<dbReference type="GO" id="GO:0003677">
    <property type="term" value="F:DNA binding"/>
    <property type="evidence" value="ECO:0007669"/>
    <property type="project" value="UniProtKB-KW"/>
</dbReference>
<protein>
    <submittedName>
        <fullName evidence="6">DNA-binding transcriptional LysR family regulator</fullName>
    </submittedName>
</protein>
<dbReference type="InterPro" id="IPR050950">
    <property type="entry name" value="HTH-type_LysR_regulators"/>
</dbReference>
<name>A0ABR6CI16_9HYPH</name>
<dbReference type="Proteomes" id="UP000587524">
    <property type="component" value="Unassembled WGS sequence"/>
</dbReference>
<keyword evidence="2" id="KW-0805">Transcription regulation</keyword>
<organism evidence="6 7">
    <name type="scientific">Aminobacter ciceronei</name>
    <dbReference type="NCBI Taxonomy" id="150723"/>
    <lineage>
        <taxon>Bacteria</taxon>
        <taxon>Pseudomonadati</taxon>
        <taxon>Pseudomonadota</taxon>
        <taxon>Alphaproteobacteria</taxon>
        <taxon>Hyphomicrobiales</taxon>
        <taxon>Phyllobacteriaceae</taxon>
        <taxon>Aminobacter</taxon>
    </lineage>
</organism>
<feature type="domain" description="HTH lysR-type" evidence="5">
    <location>
        <begin position="1"/>
        <end position="64"/>
    </location>
</feature>
<dbReference type="PANTHER" id="PTHR30419">
    <property type="entry name" value="HTH-TYPE TRANSCRIPTIONAL REGULATOR YBHD"/>
    <property type="match status" value="1"/>
</dbReference>
<evidence type="ECO:0000313" key="6">
    <source>
        <dbReference type="EMBL" id="MBA9024691.1"/>
    </source>
</evidence>
<reference evidence="6 7" key="1">
    <citation type="submission" date="2020-08" db="EMBL/GenBank/DDBJ databases">
        <title>Genomic Encyclopedia of Type Strains, Phase IV (KMG-IV): sequencing the most valuable type-strain genomes for metagenomic binning, comparative biology and taxonomic classification.</title>
        <authorList>
            <person name="Goeker M."/>
        </authorList>
    </citation>
    <scope>NUCLEOTIDE SEQUENCE [LARGE SCALE GENOMIC DNA]</scope>
    <source>
        <strain evidence="6 7">DSM 17455</strain>
    </source>
</reference>
<comment type="similarity">
    <text evidence="1">Belongs to the LysR transcriptional regulatory family.</text>
</comment>
<evidence type="ECO:0000256" key="4">
    <source>
        <dbReference type="ARBA" id="ARBA00023163"/>
    </source>
</evidence>
<sequence length="318" mass="35136">MNIDHISQSLAFKYISAVAECGSIRRAGELLNVSAPSINRKIIEYEAALGTKLFERSNKGIVTTEAGRILISHIRQQKILLERAISEIGQMKDGEKGHIRLSTAEVAPRMFLADEVASFQACYPNVTYDVNITGSDKVAASVVSEEVDFGIAVNPPKSKKLRALCSIPLFTHIIVRDNHPLCGNASVDLEECASYPLALYESRFDSRPMLEQTLMRRMLHLAPTTRSNSIFILRHMVKETDMICLGVLFPSDQKFRHNGLCVIPVRSREDELAATNLELIVNSDRALSVASQHLVDRICGLLSGIGSRGRGFENALSI</sequence>
<dbReference type="InterPro" id="IPR036388">
    <property type="entry name" value="WH-like_DNA-bd_sf"/>
</dbReference>
<dbReference type="InterPro" id="IPR000847">
    <property type="entry name" value="LysR_HTH_N"/>
</dbReference>
<evidence type="ECO:0000259" key="5">
    <source>
        <dbReference type="PROSITE" id="PS50931"/>
    </source>
</evidence>
<keyword evidence="3 6" id="KW-0238">DNA-binding</keyword>
<dbReference type="PROSITE" id="PS50931">
    <property type="entry name" value="HTH_LYSR"/>
    <property type="match status" value="1"/>
</dbReference>
<evidence type="ECO:0000256" key="1">
    <source>
        <dbReference type="ARBA" id="ARBA00009437"/>
    </source>
</evidence>
<keyword evidence="7" id="KW-1185">Reference proteome</keyword>
<evidence type="ECO:0000256" key="2">
    <source>
        <dbReference type="ARBA" id="ARBA00023015"/>
    </source>
</evidence>
<dbReference type="SUPFAM" id="SSF53850">
    <property type="entry name" value="Periplasmic binding protein-like II"/>
    <property type="match status" value="1"/>
</dbReference>
<dbReference type="SUPFAM" id="SSF46785">
    <property type="entry name" value="Winged helix' DNA-binding domain"/>
    <property type="match status" value="1"/>
</dbReference>
<dbReference type="Gene3D" id="1.10.10.10">
    <property type="entry name" value="Winged helix-like DNA-binding domain superfamily/Winged helix DNA-binding domain"/>
    <property type="match status" value="1"/>
</dbReference>
<keyword evidence="4" id="KW-0804">Transcription</keyword>
<dbReference type="InterPro" id="IPR005119">
    <property type="entry name" value="LysR_subst-bd"/>
</dbReference>
<dbReference type="PANTHER" id="PTHR30419:SF8">
    <property type="entry name" value="NITROGEN ASSIMILATION TRANSCRIPTIONAL ACTIVATOR-RELATED"/>
    <property type="match status" value="1"/>
</dbReference>
<dbReference type="Gene3D" id="3.40.190.290">
    <property type="match status" value="1"/>
</dbReference>
<evidence type="ECO:0000313" key="7">
    <source>
        <dbReference type="Proteomes" id="UP000587524"/>
    </source>
</evidence>
<evidence type="ECO:0000256" key="3">
    <source>
        <dbReference type="ARBA" id="ARBA00023125"/>
    </source>
</evidence>